<keyword evidence="2" id="KW-1185">Reference proteome</keyword>
<name>A0AAX4L0Y9_9CREN</name>
<protein>
    <recommendedName>
        <fullName evidence="3">Amidohydrolase-related domain-containing protein</fullName>
    </recommendedName>
</protein>
<sequence>MYFFIDFNTHYGIRLYNYLREPKLKEDDIIIGKIVLNPIYKYSCDCCVDGFYQQYLWRKSYTLQLGIYNPRCRVPPQVELIRQVEKGIIGVVLHPKHHNFSLLHPSLSFVYKLIEKRNLLLVIYEPNFEELIELLSKYTFNVVLINTKYVINDDRVYYVVNHNSTNIDPVRSIYGSDSPYNSLDLIESARLFIQNYGYDERVTYKNFVRLINEISV</sequence>
<accession>A0AAX4L0Y9</accession>
<evidence type="ECO:0000313" key="2">
    <source>
        <dbReference type="Proteomes" id="UP001432202"/>
    </source>
</evidence>
<dbReference type="EMBL" id="CP146016">
    <property type="protein sequence ID" value="WWQ60766.1"/>
    <property type="molecule type" value="Genomic_DNA"/>
</dbReference>
<gene>
    <name evidence="1" type="ORF">V6M85_01425</name>
</gene>
<reference evidence="1 2" key="1">
    <citation type="submission" date="2024-02" db="EMBL/GenBank/DDBJ databases">
        <title>STSV induces naive adaptation in Sulfolobus.</title>
        <authorList>
            <person name="Xiang X."/>
            <person name="Song M."/>
        </authorList>
    </citation>
    <scope>NUCLEOTIDE SEQUENCE [LARGE SCALE GENOMIC DNA]</scope>
    <source>
        <strain evidence="1 2">RT2</strain>
    </source>
</reference>
<dbReference type="AlphaFoldDB" id="A0AAX4L0Y9"/>
<evidence type="ECO:0008006" key="3">
    <source>
        <dbReference type="Google" id="ProtNLM"/>
    </source>
</evidence>
<organism evidence="1 2">
    <name type="scientific">Sulfolobus tengchongensis</name>
    <dbReference type="NCBI Taxonomy" id="207809"/>
    <lineage>
        <taxon>Archaea</taxon>
        <taxon>Thermoproteota</taxon>
        <taxon>Thermoprotei</taxon>
        <taxon>Sulfolobales</taxon>
        <taxon>Sulfolobaceae</taxon>
        <taxon>Sulfolobus</taxon>
    </lineage>
</organism>
<dbReference type="SUPFAM" id="SSF51556">
    <property type="entry name" value="Metallo-dependent hydrolases"/>
    <property type="match status" value="1"/>
</dbReference>
<dbReference type="RefSeq" id="WP_338602062.1">
    <property type="nucleotide sequence ID" value="NZ_CP146016.1"/>
</dbReference>
<proteinExistence type="predicted"/>
<dbReference type="GeneID" id="89335388"/>
<dbReference type="Proteomes" id="UP001432202">
    <property type="component" value="Chromosome"/>
</dbReference>
<dbReference type="InterPro" id="IPR032466">
    <property type="entry name" value="Metal_Hydrolase"/>
</dbReference>
<evidence type="ECO:0000313" key="1">
    <source>
        <dbReference type="EMBL" id="WWQ60766.1"/>
    </source>
</evidence>